<accession>A0A6N2SB45</accession>
<protein>
    <submittedName>
        <fullName evidence="3">Multidrug-efflux transporter 1 regulator</fullName>
    </submittedName>
</protein>
<dbReference type="GO" id="GO:0003700">
    <property type="term" value="F:DNA-binding transcription factor activity"/>
    <property type="evidence" value="ECO:0007669"/>
    <property type="project" value="InterPro"/>
</dbReference>
<dbReference type="GO" id="GO:0003677">
    <property type="term" value="F:DNA binding"/>
    <property type="evidence" value="ECO:0007669"/>
    <property type="project" value="UniProtKB-KW"/>
</dbReference>
<keyword evidence="1" id="KW-0238">DNA-binding</keyword>
<dbReference type="Gene3D" id="3.20.80.10">
    <property type="entry name" value="Regulatory factor, effector binding domain"/>
    <property type="match status" value="1"/>
</dbReference>
<feature type="domain" description="HTH merR-type" evidence="2">
    <location>
        <begin position="6"/>
        <end position="76"/>
    </location>
</feature>
<dbReference type="PROSITE" id="PS50937">
    <property type="entry name" value="HTH_MERR_2"/>
    <property type="match status" value="1"/>
</dbReference>
<dbReference type="PANTHER" id="PTHR30204">
    <property type="entry name" value="REDOX-CYCLING DRUG-SENSING TRANSCRIPTIONAL ACTIVATOR SOXR"/>
    <property type="match status" value="1"/>
</dbReference>
<dbReference type="SMART" id="SM00422">
    <property type="entry name" value="HTH_MERR"/>
    <property type="match status" value="1"/>
</dbReference>
<dbReference type="InterPro" id="IPR009061">
    <property type="entry name" value="DNA-bd_dom_put_sf"/>
</dbReference>
<dbReference type="SUPFAM" id="SSF55136">
    <property type="entry name" value="Probable bacterial effector-binding domain"/>
    <property type="match status" value="1"/>
</dbReference>
<dbReference type="Pfam" id="PF13411">
    <property type="entry name" value="MerR_1"/>
    <property type="match status" value="1"/>
</dbReference>
<dbReference type="AlphaFoldDB" id="A0A6N2SB45"/>
<dbReference type="Pfam" id="PF06445">
    <property type="entry name" value="GyrI-like"/>
    <property type="match status" value="1"/>
</dbReference>
<evidence type="ECO:0000256" key="1">
    <source>
        <dbReference type="ARBA" id="ARBA00023125"/>
    </source>
</evidence>
<dbReference type="InterPro" id="IPR000551">
    <property type="entry name" value="MerR-type_HTH_dom"/>
</dbReference>
<dbReference type="Gene3D" id="1.10.1660.10">
    <property type="match status" value="1"/>
</dbReference>
<dbReference type="EMBL" id="CACRSY010000008">
    <property type="protein sequence ID" value="VYS90627.1"/>
    <property type="molecule type" value="Genomic_DNA"/>
</dbReference>
<dbReference type="InterPro" id="IPR029442">
    <property type="entry name" value="GyrI-like"/>
</dbReference>
<name>A0A6N2SB45_BLAHA</name>
<dbReference type="CDD" id="cd04782">
    <property type="entry name" value="HTH_BltR"/>
    <property type="match status" value="1"/>
</dbReference>
<organism evidence="3">
    <name type="scientific">Blautia hansenii</name>
    <name type="common">Ruminococcus hansenii</name>
    <dbReference type="NCBI Taxonomy" id="1322"/>
    <lineage>
        <taxon>Bacteria</taxon>
        <taxon>Bacillati</taxon>
        <taxon>Bacillota</taxon>
        <taxon>Clostridia</taxon>
        <taxon>Lachnospirales</taxon>
        <taxon>Lachnospiraceae</taxon>
        <taxon>Blautia</taxon>
    </lineage>
</organism>
<evidence type="ECO:0000259" key="2">
    <source>
        <dbReference type="PROSITE" id="PS50937"/>
    </source>
</evidence>
<gene>
    <name evidence="3" type="primary">bmrR_2</name>
    <name evidence="3" type="ORF">BHLFYP23_02022</name>
</gene>
<proteinExistence type="predicted"/>
<dbReference type="RefSeq" id="WP_156342098.1">
    <property type="nucleotide sequence ID" value="NZ_CACRSY010000008.1"/>
</dbReference>
<reference evidence="3" key="1">
    <citation type="submission" date="2019-11" db="EMBL/GenBank/DDBJ databases">
        <authorList>
            <person name="Feng L."/>
        </authorList>
    </citation>
    <scope>NUCLEOTIDE SEQUENCE</scope>
    <source>
        <strain evidence="3">BhanseniiLFYP23</strain>
    </source>
</reference>
<dbReference type="InterPro" id="IPR047057">
    <property type="entry name" value="MerR_fam"/>
</dbReference>
<dbReference type="SUPFAM" id="SSF46955">
    <property type="entry name" value="Putative DNA-binding domain"/>
    <property type="match status" value="1"/>
</dbReference>
<dbReference type="InterPro" id="IPR011256">
    <property type="entry name" value="Reg_factor_effector_dom_sf"/>
</dbReference>
<sequence>MNKKMYFSTGEFAKLAGVSKHTLFYYDEIGLFSPEIKNRENGYRYYSAAQLEVLDVIYVLRELDMTLEEIQEYMQNRTPEQFLQLFRHEEQIISDRIKHLKSVKNWITEKSKLIHQNLQEDLDKITIRQEPQRYLVERSVKENDDRAWAKAIGKLWDYCMEHGIKSAYPIGYRQEKEDIEQGVFDNYHVFYQMLDTKPKKIECSIREAGNYLCAYHKGSWKNVGETYSRMLQYAKEHELILGGYFYEDGVLDSLTVQEEKDYVCRISCQVEKMK</sequence>
<evidence type="ECO:0000313" key="3">
    <source>
        <dbReference type="EMBL" id="VYS90627.1"/>
    </source>
</evidence>
<dbReference type="PROSITE" id="PS00552">
    <property type="entry name" value="HTH_MERR_1"/>
    <property type="match status" value="1"/>
</dbReference>
<dbReference type="PANTHER" id="PTHR30204:SF85">
    <property type="entry name" value="MULTIDRUG-EFFLUX TRANSPORTER 2 REGULATOR"/>
    <property type="match status" value="1"/>
</dbReference>